<dbReference type="GeneID" id="111105920"/>
<keyword evidence="2" id="KW-0472">Membrane</keyword>
<dbReference type="Proteomes" id="UP000694844">
    <property type="component" value="Chromosome 8"/>
</dbReference>
<keyword evidence="4" id="KW-1185">Reference proteome</keyword>
<protein>
    <submittedName>
        <fullName evidence="5">Uncharacterized protein LOC111105920 isoform X1</fullName>
    </submittedName>
</protein>
<dbReference type="Pfam" id="PF01683">
    <property type="entry name" value="EB"/>
    <property type="match status" value="2"/>
</dbReference>
<evidence type="ECO:0000259" key="3">
    <source>
        <dbReference type="Pfam" id="PF01683"/>
    </source>
</evidence>
<sequence length="502" mass="56279">MGRFEDGVMPKHDMTSVSFVSLADKKQGSIHEIACHIHKISVAVMYAIRYIVVMFTLTWYSAADYMGEFCLEKSVAFIDYNYKCSFTKQDVKAFFNRDNIMYQCKHNCSVEIHDEWNLDLKNSFVYRVNELQLTIDGLTLTHKDCQYWYTSWKATFKIICASWTHDTCILICPPGYFNVNGHCLLDNVVVGMACTLKEQCKGTEHSGVCSKGTCACKKGYIFIDQLCYEDNVVVGGACTLKEQCKGTEHSGVCSNGTCACEKGYISIDQHCYEGNVSLDNQCLYHAQCSGSPNASCRDGNCSCIEGYVPDKSSKCILRLESNDKETFIGDQRESSLGSTLGALLGGVLLGVLITTVIGFIFYKRSQQNYIKRQTEEPTVVFADNHAYGTARIQGNTDNASTNNKNNQRQIVNVSPYTPSDESPEYGNVSQTSRTKRANENIYNHLNEKETPDDDDNYDHACAATGHTRGNFDSEYSSMRDVDKDYGTSVAKRADEYFTLEQN</sequence>
<feature type="region of interest" description="Disordered" evidence="1">
    <location>
        <begin position="415"/>
        <end position="434"/>
    </location>
</feature>
<evidence type="ECO:0000256" key="2">
    <source>
        <dbReference type="SAM" id="Phobius"/>
    </source>
</evidence>
<dbReference type="AlphaFoldDB" id="A0A8B8B0I4"/>
<dbReference type="PANTHER" id="PTHR39069">
    <property type="entry name" value="ECDYSONE-INDUCIBLE GENE E1, ISOFORM A"/>
    <property type="match status" value="1"/>
</dbReference>
<evidence type="ECO:0000256" key="1">
    <source>
        <dbReference type="SAM" id="MobiDB-lite"/>
    </source>
</evidence>
<name>A0A8B8B0I4_CRAVI</name>
<dbReference type="PANTHER" id="PTHR39069:SF8">
    <property type="entry name" value="FI17111P1"/>
    <property type="match status" value="1"/>
</dbReference>
<reference evidence="5" key="1">
    <citation type="submission" date="2025-08" db="UniProtKB">
        <authorList>
            <consortium name="RefSeq"/>
        </authorList>
    </citation>
    <scope>IDENTIFICATION</scope>
    <source>
        <tissue evidence="5">Whole sample</tissue>
    </source>
</reference>
<dbReference type="RefSeq" id="XP_022296109.1">
    <property type="nucleotide sequence ID" value="XM_022440401.1"/>
</dbReference>
<feature type="domain" description="EB" evidence="3">
    <location>
        <begin position="172"/>
        <end position="227"/>
    </location>
</feature>
<dbReference type="OrthoDB" id="504708at2759"/>
<feature type="transmembrane region" description="Helical" evidence="2">
    <location>
        <begin position="340"/>
        <end position="362"/>
    </location>
</feature>
<gene>
    <name evidence="5" type="primary">LOC111105920</name>
</gene>
<dbReference type="InterPro" id="IPR006149">
    <property type="entry name" value="EB_dom"/>
</dbReference>
<feature type="domain" description="EB" evidence="3">
    <location>
        <begin position="260"/>
        <end position="315"/>
    </location>
</feature>
<keyword evidence="2" id="KW-1133">Transmembrane helix</keyword>
<evidence type="ECO:0000313" key="4">
    <source>
        <dbReference type="Proteomes" id="UP000694844"/>
    </source>
</evidence>
<accession>A0A8B8B0I4</accession>
<dbReference type="KEGG" id="cvn:111105920"/>
<proteinExistence type="predicted"/>
<keyword evidence="2" id="KW-0812">Transmembrane</keyword>
<evidence type="ECO:0000313" key="5">
    <source>
        <dbReference type="RefSeq" id="XP_022296109.1"/>
    </source>
</evidence>
<organism evidence="4 5">
    <name type="scientific">Crassostrea virginica</name>
    <name type="common">Eastern oyster</name>
    <dbReference type="NCBI Taxonomy" id="6565"/>
    <lineage>
        <taxon>Eukaryota</taxon>
        <taxon>Metazoa</taxon>
        <taxon>Spiralia</taxon>
        <taxon>Lophotrochozoa</taxon>
        <taxon>Mollusca</taxon>
        <taxon>Bivalvia</taxon>
        <taxon>Autobranchia</taxon>
        <taxon>Pteriomorphia</taxon>
        <taxon>Ostreida</taxon>
        <taxon>Ostreoidea</taxon>
        <taxon>Ostreidae</taxon>
        <taxon>Crassostrea</taxon>
    </lineage>
</organism>